<dbReference type="PROSITE" id="PS50174">
    <property type="entry name" value="G_PATCH"/>
    <property type="match status" value="1"/>
</dbReference>
<accession>A0A2I0JX21</accession>
<dbReference type="GO" id="GO:0003676">
    <property type="term" value="F:nucleic acid binding"/>
    <property type="evidence" value="ECO:0007669"/>
    <property type="project" value="InterPro"/>
</dbReference>
<dbReference type="AlphaFoldDB" id="A0A2I0JX21"/>
<evidence type="ECO:0000256" key="1">
    <source>
        <dbReference type="SAM" id="MobiDB-lite"/>
    </source>
</evidence>
<protein>
    <recommendedName>
        <fullName evidence="2">G-patch domain-containing protein</fullName>
    </recommendedName>
</protein>
<feature type="region of interest" description="Disordered" evidence="1">
    <location>
        <begin position="571"/>
        <end position="590"/>
    </location>
</feature>
<dbReference type="PANTHER" id="PTHR32108">
    <property type="entry name" value="DNA-DIRECTED RNA POLYMERASE SUBUNIT ALPHA"/>
    <property type="match status" value="1"/>
</dbReference>
<sequence length="716" mass="79713">MAGKQVDLGIKFGRLEGPTKGRGEESSKKTLAEVSASGGRRGKEVLVNAVNLAHLGPQPYSVNFKPVPPAIPTYTPPASHYQPQPPAQSIYYSAPPTPLPACCLATRYPPLYPYSCSNPAGTPRHTLDNCWRLREKIQEMIDANKLSFNAIRPPNVQANPLPDHGSSVGPSINMISIYTVGEDESEQDDPSPFVIEYIPMEATIEITEVYENPEAVNKEKAPATVVGAMPDVTPIPLKKVTEEEAEAFMKIIKASEYKVVKQMAKSPAHVSLLALLLCSEPHREALLRVLMAAQVPKETAPDMIEETVNSIFSNTISFSDDELPSEGWAHSRALHIVYVVSCSFSVTLQVLYIPNAFCLLLGRPWIHSAGAIPSSLHQRLKFIVEEKLITVKGEEDYAIDKETTIPYISIRDDENLPFHSFETISVIRDYGKVGLSRADRMIGKVLLRSNYVPSTGLGARGQGISRTIEVEEYKNMRGLGFRPSCHEIVEARRGNHLHRLAAHYGKINRSIPVPPLSHFFPGPPRIVGDTLDGLSSDFDNASDALPVVYTVTEEIPLGLHLNPNLRRIDSNPSKERLKEPGPIYFGEGLDEDGRVPEIEESLRRLEDRQLTSVEPTEEINVGTKEEPRILKIGTGLDPTQRAQMIDFLTEYQEVFAWFYADMPGLDPSIVKHFLLLDTEKFPPKRQQLRRQRSGLLLRIKEEVVKQINAGFPEVYN</sequence>
<keyword evidence="4" id="KW-1185">Reference proteome</keyword>
<dbReference type="InterPro" id="IPR000467">
    <property type="entry name" value="G_patch_dom"/>
</dbReference>
<evidence type="ECO:0000313" key="3">
    <source>
        <dbReference type="EMBL" id="PKI60841.1"/>
    </source>
</evidence>
<feature type="domain" description="G-patch" evidence="2">
    <location>
        <begin position="438"/>
        <end position="484"/>
    </location>
</feature>
<reference evidence="3 4" key="1">
    <citation type="submission" date="2017-11" db="EMBL/GenBank/DDBJ databases">
        <title>De-novo sequencing of pomegranate (Punica granatum L.) genome.</title>
        <authorList>
            <person name="Akparov Z."/>
            <person name="Amiraslanov A."/>
            <person name="Hajiyeva S."/>
            <person name="Abbasov M."/>
            <person name="Kaur K."/>
            <person name="Hamwieh A."/>
            <person name="Solovyev V."/>
            <person name="Salamov A."/>
            <person name="Braich B."/>
            <person name="Kosarev P."/>
            <person name="Mahmoud A."/>
            <person name="Hajiyev E."/>
            <person name="Babayeva S."/>
            <person name="Izzatullayeva V."/>
            <person name="Mammadov A."/>
            <person name="Mammadov A."/>
            <person name="Sharifova S."/>
            <person name="Ojaghi J."/>
            <person name="Eynullazada K."/>
            <person name="Bayramov B."/>
            <person name="Abdulazimova A."/>
            <person name="Shahmuradov I."/>
        </authorList>
    </citation>
    <scope>NUCLEOTIDE SEQUENCE [LARGE SCALE GENOMIC DNA]</scope>
    <source>
        <strain evidence="4">cv. AG2017</strain>
        <tissue evidence="3">Leaf</tissue>
    </source>
</reference>
<dbReference type="STRING" id="22663.A0A2I0JX21"/>
<proteinExistence type="predicted"/>
<feature type="region of interest" description="Disordered" evidence="1">
    <location>
        <begin position="1"/>
        <end position="36"/>
    </location>
</feature>
<dbReference type="Pfam" id="PF01585">
    <property type="entry name" value="G-patch"/>
    <property type="match status" value="1"/>
</dbReference>
<organism evidence="3 4">
    <name type="scientific">Punica granatum</name>
    <name type="common">Pomegranate</name>
    <dbReference type="NCBI Taxonomy" id="22663"/>
    <lineage>
        <taxon>Eukaryota</taxon>
        <taxon>Viridiplantae</taxon>
        <taxon>Streptophyta</taxon>
        <taxon>Embryophyta</taxon>
        <taxon>Tracheophyta</taxon>
        <taxon>Spermatophyta</taxon>
        <taxon>Magnoliopsida</taxon>
        <taxon>eudicotyledons</taxon>
        <taxon>Gunneridae</taxon>
        <taxon>Pentapetalae</taxon>
        <taxon>rosids</taxon>
        <taxon>malvids</taxon>
        <taxon>Myrtales</taxon>
        <taxon>Lythraceae</taxon>
        <taxon>Punica</taxon>
    </lineage>
</organism>
<dbReference type="EMBL" id="PGOL01001107">
    <property type="protein sequence ID" value="PKI60841.1"/>
    <property type="molecule type" value="Genomic_DNA"/>
</dbReference>
<comment type="caution">
    <text evidence="3">The sequence shown here is derived from an EMBL/GenBank/DDBJ whole genome shotgun (WGS) entry which is preliminary data.</text>
</comment>
<evidence type="ECO:0000259" key="2">
    <source>
        <dbReference type="PROSITE" id="PS50174"/>
    </source>
</evidence>
<dbReference type="Proteomes" id="UP000233551">
    <property type="component" value="Unassembled WGS sequence"/>
</dbReference>
<feature type="compositionally biased region" description="Basic and acidic residues" evidence="1">
    <location>
        <begin position="13"/>
        <end position="31"/>
    </location>
</feature>
<evidence type="ECO:0000313" key="4">
    <source>
        <dbReference type="Proteomes" id="UP000233551"/>
    </source>
</evidence>
<dbReference type="PANTHER" id="PTHR32108:SF9">
    <property type="entry name" value="REVERSE TRANSCRIPTASE RNASE H-LIKE DOMAIN-CONTAINING PROTEIN"/>
    <property type="match status" value="1"/>
</dbReference>
<gene>
    <name evidence="3" type="ORF">CRG98_018772</name>
</gene>
<name>A0A2I0JX21_PUNGR</name>